<evidence type="ECO:0000256" key="1">
    <source>
        <dbReference type="ARBA" id="ARBA00023242"/>
    </source>
</evidence>
<name>A0AAW0QPE3_9PEZI</name>
<proteinExistence type="predicted"/>
<dbReference type="PANTHER" id="PTHR38111:SF2">
    <property type="entry name" value="FINGER DOMAIN PROTEIN, PUTATIVE (AFU_ORTHOLOGUE AFUA_1G01560)-RELATED"/>
    <property type="match status" value="1"/>
</dbReference>
<accession>A0AAW0QPE3</accession>
<dbReference type="CDD" id="cd12148">
    <property type="entry name" value="fungal_TF_MHR"/>
    <property type="match status" value="1"/>
</dbReference>
<dbReference type="Pfam" id="PF11951">
    <property type="entry name" value="Fungal_trans_2"/>
    <property type="match status" value="1"/>
</dbReference>
<dbReference type="InterPro" id="IPR053178">
    <property type="entry name" value="Osmoadaptation_assoc"/>
</dbReference>
<keyword evidence="1" id="KW-0539">Nucleus</keyword>
<sequence length="428" mass="48231">MPSAQRNITLDQARYKTLANFPRKLDAMQLQQDQDTIQPRLGPLLSTDQPVRYFYYFETFVQRNVFIPKMASYSHDIQKLSGSVSAQFLRHAVIALGALQASRLGAENRRACKKHEFAALEAYSASLVELRETMTNSPSPPRLLVLWTTLFLGIFELMHDKTGDGWLMHMVHGTASALRAAGPRACKSGLGRSFFHQARVFEASRALLLGEPTFLSEPEWDCLTNDLSERSCLDEMLSIIVQSSKLRARTVKLLDQVNQSHASPVPIDALKIAEEGFRLRQTLTIWRGCNPFPPLQLSALPCSSPPRFGASPEILLTNVFFAAIVIYMSGIFDYEIFYWQRWGIPVPVITEPEVQAHLGSILAFTNVALHETNLSPLLFLFPLRVAAARCSETSHMDSVQFLLRRISRDFAVAGEFLSEVDNIWQQKK</sequence>
<protein>
    <submittedName>
        <fullName evidence="2">Uncharacterized protein</fullName>
    </submittedName>
</protein>
<reference evidence="2 3" key="1">
    <citation type="submission" date="2023-01" db="EMBL/GenBank/DDBJ databases">
        <title>Analysis of 21 Apiospora genomes using comparative genomics revels a genus with tremendous synthesis potential of carbohydrate active enzymes and secondary metabolites.</title>
        <authorList>
            <person name="Sorensen T."/>
        </authorList>
    </citation>
    <scope>NUCLEOTIDE SEQUENCE [LARGE SCALE GENOMIC DNA]</scope>
    <source>
        <strain evidence="2 3">CBS 117206</strain>
    </source>
</reference>
<comment type="caution">
    <text evidence="2">The sequence shown here is derived from an EMBL/GenBank/DDBJ whole genome shotgun (WGS) entry which is preliminary data.</text>
</comment>
<dbReference type="PANTHER" id="PTHR38111">
    <property type="entry name" value="ZN(2)-C6 FUNGAL-TYPE DOMAIN-CONTAINING PROTEIN-RELATED"/>
    <property type="match status" value="1"/>
</dbReference>
<dbReference type="AlphaFoldDB" id="A0AAW0QPE3"/>
<keyword evidence="3" id="KW-1185">Reference proteome</keyword>
<evidence type="ECO:0000313" key="2">
    <source>
        <dbReference type="EMBL" id="KAK8096878.1"/>
    </source>
</evidence>
<dbReference type="InterPro" id="IPR021858">
    <property type="entry name" value="Fun_TF"/>
</dbReference>
<evidence type="ECO:0000313" key="3">
    <source>
        <dbReference type="Proteomes" id="UP001392437"/>
    </source>
</evidence>
<dbReference type="Proteomes" id="UP001392437">
    <property type="component" value="Unassembled WGS sequence"/>
</dbReference>
<gene>
    <name evidence="2" type="ORF">PG999_012822</name>
</gene>
<organism evidence="2 3">
    <name type="scientific">Apiospora kogelbergensis</name>
    <dbReference type="NCBI Taxonomy" id="1337665"/>
    <lineage>
        <taxon>Eukaryota</taxon>
        <taxon>Fungi</taxon>
        <taxon>Dikarya</taxon>
        <taxon>Ascomycota</taxon>
        <taxon>Pezizomycotina</taxon>
        <taxon>Sordariomycetes</taxon>
        <taxon>Xylariomycetidae</taxon>
        <taxon>Amphisphaeriales</taxon>
        <taxon>Apiosporaceae</taxon>
        <taxon>Apiospora</taxon>
    </lineage>
</organism>
<dbReference type="EMBL" id="JAQQWP010000010">
    <property type="protein sequence ID" value="KAK8096878.1"/>
    <property type="molecule type" value="Genomic_DNA"/>
</dbReference>